<evidence type="ECO:0000313" key="4">
    <source>
        <dbReference type="Proteomes" id="UP000078237"/>
    </source>
</evidence>
<evidence type="ECO:0000313" key="3">
    <source>
        <dbReference type="EMBL" id="KXX77195.1"/>
    </source>
</evidence>
<sequence>MSTSETPSNFGGFQDLPTELKMMIWRLAASVPRVVYIQGDTTESRTTKCVVSAGDVQDPHAVLRRVDYLSWRVWSEVHSIRLEIPGPNDLSESYNISDDDIVIISLVALYDLVLEYRSAEPRQGASRENLKVDDQPRQDVLLLRAGDGTPTPKNTNRPTSGGKALPDSHIESLSISSLRGDLEKIKRLIVHDDDLSKYWPNLLKAPEVPKILNILEQAVPGLHEVSSTAERNEYESQLARVQVGSLPACYYGDLPSGADREQTNTYRGRPNIVISKTLLNLPEWLRVLARNDDPASEIDLAFRHGVTEDCNPLLYNDMTLWHFSRQSHKFAVTSTAE</sequence>
<keyword evidence="4" id="KW-1185">Reference proteome</keyword>
<dbReference type="EMBL" id="LCTW02000173">
    <property type="protein sequence ID" value="KXX77195.1"/>
    <property type="molecule type" value="Genomic_DNA"/>
</dbReference>
<feature type="region of interest" description="Disordered" evidence="1">
    <location>
        <begin position="143"/>
        <end position="167"/>
    </location>
</feature>
<dbReference type="InterPro" id="IPR045518">
    <property type="entry name" value="2EXR"/>
</dbReference>
<evidence type="ECO:0000256" key="1">
    <source>
        <dbReference type="SAM" id="MobiDB-lite"/>
    </source>
</evidence>
<gene>
    <name evidence="3" type="ORF">MMYC01_207677</name>
</gene>
<dbReference type="AlphaFoldDB" id="A0A175W0Y6"/>
<feature type="domain" description="2EXR" evidence="2">
    <location>
        <begin position="10"/>
        <end position="43"/>
    </location>
</feature>
<comment type="caution">
    <text evidence="3">The sequence shown here is derived from an EMBL/GenBank/DDBJ whole genome shotgun (WGS) entry which is preliminary data.</text>
</comment>
<protein>
    <recommendedName>
        <fullName evidence="2">2EXR domain-containing protein</fullName>
    </recommendedName>
</protein>
<proteinExistence type="predicted"/>
<accession>A0A175W0Y6</accession>
<dbReference type="Proteomes" id="UP000078237">
    <property type="component" value="Unassembled WGS sequence"/>
</dbReference>
<name>A0A175W0Y6_9PEZI</name>
<dbReference type="VEuPathDB" id="FungiDB:MMYC01_207677"/>
<dbReference type="Pfam" id="PF20150">
    <property type="entry name" value="2EXR"/>
    <property type="match status" value="1"/>
</dbReference>
<evidence type="ECO:0000259" key="2">
    <source>
        <dbReference type="Pfam" id="PF20150"/>
    </source>
</evidence>
<reference evidence="3 4" key="1">
    <citation type="journal article" date="2016" name="Genome Announc.">
        <title>Genome Sequence of Madurella mycetomatis mm55, Isolated from a Human Mycetoma Case in Sudan.</title>
        <authorList>
            <person name="Smit S."/>
            <person name="Derks M.F."/>
            <person name="Bervoets S."/>
            <person name="Fahal A."/>
            <person name="van Leeuwen W."/>
            <person name="van Belkum A."/>
            <person name="van de Sande W.W."/>
        </authorList>
    </citation>
    <scope>NUCLEOTIDE SEQUENCE [LARGE SCALE GENOMIC DNA]</scope>
    <source>
        <strain evidence="4">mm55</strain>
    </source>
</reference>
<dbReference type="OrthoDB" id="3473305at2759"/>
<organism evidence="3 4">
    <name type="scientific">Madurella mycetomatis</name>
    <dbReference type="NCBI Taxonomy" id="100816"/>
    <lineage>
        <taxon>Eukaryota</taxon>
        <taxon>Fungi</taxon>
        <taxon>Dikarya</taxon>
        <taxon>Ascomycota</taxon>
        <taxon>Pezizomycotina</taxon>
        <taxon>Sordariomycetes</taxon>
        <taxon>Sordariomycetidae</taxon>
        <taxon>Sordariales</taxon>
        <taxon>Sordariales incertae sedis</taxon>
        <taxon>Madurella</taxon>
    </lineage>
</organism>